<evidence type="ECO:0000256" key="4">
    <source>
        <dbReference type="ARBA" id="ARBA00023125"/>
    </source>
</evidence>
<keyword evidence="4" id="KW-0238">DNA-binding</keyword>
<dbReference type="PANTHER" id="PTHR35604">
    <property type="entry name" value="TRANSPOSASE INSH FOR INSERTION SEQUENCE ELEMENT IS5A-RELATED"/>
    <property type="match status" value="1"/>
</dbReference>
<proteinExistence type="inferred from homology"/>
<evidence type="ECO:0000256" key="3">
    <source>
        <dbReference type="ARBA" id="ARBA00022578"/>
    </source>
</evidence>
<accession>A0ABZ2XN57</accession>
<protein>
    <submittedName>
        <fullName evidence="8">IS5 family transposase</fullName>
    </submittedName>
</protein>
<comment type="function">
    <text evidence="1">Involved in the transposition of the insertion sequence IS5.</text>
</comment>
<keyword evidence="5" id="KW-0233">DNA recombination</keyword>
<evidence type="ECO:0000256" key="5">
    <source>
        <dbReference type="ARBA" id="ARBA00023172"/>
    </source>
</evidence>
<dbReference type="Pfam" id="PF01609">
    <property type="entry name" value="DDE_Tnp_1"/>
    <property type="match status" value="1"/>
</dbReference>
<reference evidence="8 9" key="1">
    <citation type="submission" date="2023-04" db="EMBL/GenBank/DDBJ databases">
        <title>Complete genome sequence of Alisedimentitalea scapharcae.</title>
        <authorList>
            <person name="Rong J.-C."/>
            <person name="Yi M.-L."/>
            <person name="Zhao Q."/>
        </authorList>
    </citation>
    <scope>NUCLEOTIDE SEQUENCE [LARGE SCALE GENOMIC DNA]</scope>
    <source>
        <strain evidence="8 9">KCTC 42119</strain>
    </source>
</reference>
<sequence>MPKQMTFASLAHSTKKKVTRREKFLAEMEAVVPWSRLVVLIEPHYPKMGSKGGRPAIPLTVMLRIYCLQQWYALSDPMAEESLYDSDAMRRFAGLELGDDRIPDETTILNFRHLLERHDLSEAIFAEVNAYLVENGMLLRSGTLVDATIIDAPPSTKNKAGKRDPEMSSTKKGNDWYFGMKAHVGVDAESGIVHSLETSTAKVHDSRVWEDLLHGDETSVWADKAYVSAERADAFAGPGKFWGVMRKAPKGDELHPDDEYINRLIAKVRARVEHPFRVLKRQFGYIKTRYRGLAKNRAQLFSLFALGNLYLVRRKLMA</sequence>
<gene>
    <name evidence="8" type="ORF">QEZ52_11715</name>
</gene>
<feature type="domain" description="Transposase InsH N-terminal" evidence="7">
    <location>
        <begin position="14"/>
        <end position="113"/>
    </location>
</feature>
<evidence type="ECO:0000256" key="2">
    <source>
        <dbReference type="ARBA" id="ARBA00010075"/>
    </source>
</evidence>
<organism evidence="8 9">
    <name type="scientific">Aliisedimentitalea scapharcae</name>
    <dbReference type="NCBI Taxonomy" id="1524259"/>
    <lineage>
        <taxon>Bacteria</taxon>
        <taxon>Pseudomonadati</taxon>
        <taxon>Pseudomonadota</taxon>
        <taxon>Alphaproteobacteria</taxon>
        <taxon>Rhodobacterales</taxon>
        <taxon>Roseobacteraceae</taxon>
        <taxon>Aliisedimentitalea</taxon>
    </lineage>
</organism>
<evidence type="ECO:0000313" key="9">
    <source>
        <dbReference type="Proteomes" id="UP001623232"/>
    </source>
</evidence>
<evidence type="ECO:0000259" key="7">
    <source>
        <dbReference type="Pfam" id="PF05598"/>
    </source>
</evidence>
<dbReference type="Pfam" id="PF05598">
    <property type="entry name" value="DUF772"/>
    <property type="match status" value="1"/>
</dbReference>
<name>A0ABZ2XN57_9RHOB</name>
<dbReference type="InterPro" id="IPR008490">
    <property type="entry name" value="Transposase_InsH_N"/>
</dbReference>
<dbReference type="EMBL" id="CP123584">
    <property type="protein sequence ID" value="WZK87297.1"/>
    <property type="molecule type" value="Genomic_DNA"/>
</dbReference>
<dbReference type="PANTHER" id="PTHR35604:SF2">
    <property type="entry name" value="TRANSPOSASE INSH FOR INSERTION SEQUENCE ELEMENT IS5A-RELATED"/>
    <property type="match status" value="1"/>
</dbReference>
<dbReference type="NCBIfam" id="NF033581">
    <property type="entry name" value="transpos_IS5_4"/>
    <property type="match status" value="1"/>
</dbReference>
<evidence type="ECO:0000259" key="6">
    <source>
        <dbReference type="Pfam" id="PF01609"/>
    </source>
</evidence>
<feature type="domain" description="Transposase IS4-like" evidence="6">
    <location>
        <begin position="140"/>
        <end position="306"/>
    </location>
</feature>
<keyword evidence="3" id="KW-0815">Transposition</keyword>
<comment type="similarity">
    <text evidence="2">Belongs to the transposase 11 family.</text>
</comment>
<evidence type="ECO:0000256" key="1">
    <source>
        <dbReference type="ARBA" id="ARBA00003544"/>
    </source>
</evidence>
<dbReference type="InterPro" id="IPR047959">
    <property type="entry name" value="Transpos_IS5"/>
</dbReference>
<evidence type="ECO:0000313" key="8">
    <source>
        <dbReference type="EMBL" id="WZK87297.1"/>
    </source>
</evidence>
<dbReference type="Proteomes" id="UP001623232">
    <property type="component" value="Chromosome"/>
</dbReference>
<keyword evidence="9" id="KW-1185">Reference proteome</keyword>
<dbReference type="InterPro" id="IPR002559">
    <property type="entry name" value="Transposase_11"/>
</dbReference>